<feature type="compositionally biased region" description="Polar residues" evidence="3">
    <location>
        <begin position="1"/>
        <end position="22"/>
    </location>
</feature>
<evidence type="ECO:0000256" key="1">
    <source>
        <dbReference type="ARBA" id="ARBA00022723"/>
    </source>
</evidence>
<feature type="compositionally biased region" description="Basic and acidic residues" evidence="3">
    <location>
        <begin position="26"/>
        <end position="36"/>
    </location>
</feature>
<comment type="caution">
    <text evidence="5">The sequence shown here is derived from an EMBL/GenBank/DDBJ whole genome shotgun (WGS) entry which is preliminary data.</text>
</comment>
<feature type="region of interest" description="Disordered" evidence="3">
    <location>
        <begin position="1"/>
        <end position="36"/>
    </location>
</feature>
<feature type="domain" description="Zn(2)-C6 fungal-type" evidence="4">
    <location>
        <begin position="35"/>
        <end position="66"/>
    </location>
</feature>
<name>A0AAD5K4W6_9FUNG</name>
<dbReference type="Pfam" id="PF00172">
    <property type="entry name" value="Zn_clus"/>
    <property type="match status" value="1"/>
</dbReference>
<evidence type="ECO:0000256" key="3">
    <source>
        <dbReference type="SAM" id="MobiDB-lite"/>
    </source>
</evidence>
<dbReference type="PANTHER" id="PTHR46910:SF1">
    <property type="entry name" value="MISCELLANEOUS ZN(II)2CYS6 TRANSCRIPTION FACTOR (EUROFUNG)-RELATED"/>
    <property type="match status" value="1"/>
</dbReference>
<dbReference type="PANTHER" id="PTHR46910">
    <property type="entry name" value="TRANSCRIPTION FACTOR PDR1"/>
    <property type="match status" value="1"/>
</dbReference>
<dbReference type="InterPro" id="IPR050987">
    <property type="entry name" value="AtrR-like"/>
</dbReference>
<dbReference type="GO" id="GO:0006351">
    <property type="term" value="P:DNA-templated transcription"/>
    <property type="evidence" value="ECO:0007669"/>
    <property type="project" value="InterPro"/>
</dbReference>
<dbReference type="Pfam" id="PF04082">
    <property type="entry name" value="Fungal_trans"/>
    <property type="match status" value="1"/>
</dbReference>
<proteinExistence type="predicted"/>
<dbReference type="CDD" id="cd12148">
    <property type="entry name" value="fungal_TF_MHR"/>
    <property type="match status" value="1"/>
</dbReference>
<dbReference type="GO" id="GO:0000981">
    <property type="term" value="F:DNA-binding transcription factor activity, RNA polymerase II-specific"/>
    <property type="evidence" value="ECO:0007669"/>
    <property type="project" value="InterPro"/>
</dbReference>
<dbReference type="InterPro" id="IPR001138">
    <property type="entry name" value="Zn2Cys6_DnaBD"/>
</dbReference>
<dbReference type="Gene3D" id="4.10.240.10">
    <property type="entry name" value="Zn(2)-C6 fungal-type DNA-binding domain"/>
    <property type="match status" value="1"/>
</dbReference>
<dbReference type="SMART" id="SM00066">
    <property type="entry name" value="GAL4"/>
    <property type="match status" value="1"/>
</dbReference>
<dbReference type="EMBL" id="JAIXMP010000008">
    <property type="protein sequence ID" value="KAI9269188.1"/>
    <property type="molecule type" value="Genomic_DNA"/>
</dbReference>
<keyword evidence="6" id="KW-1185">Reference proteome</keyword>
<evidence type="ECO:0000313" key="6">
    <source>
        <dbReference type="Proteomes" id="UP001209540"/>
    </source>
</evidence>
<dbReference type="Proteomes" id="UP001209540">
    <property type="component" value="Unassembled WGS sequence"/>
</dbReference>
<evidence type="ECO:0000313" key="5">
    <source>
        <dbReference type="EMBL" id="KAI9269188.1"/>
    </source>
</evidence>
<reference evidence="5" key="1">
    <citation type="journal article" date="2022" name="IScience">
        <title>Evolution of zygomycete secretomes and the origins of terrestrial fungal ecologies.</title>
        <authorList>
            <person name="Chang Y."/>
            <person name="Wang Y."/>
            <person name="Mondo S."/>
            <person name="Ahrendt S."/>
            <person name="Andreopoulos W."/>
            <person name="Barry K."/>
            <person name="Beard J."/>
            <person name="Benny G.L."/>
            <person name="Blankenship S."/>
            <person name="Bonito G."/>
            <person name="Cuomo C."/>
            <person name="Desiro A."/>
            <person name="Gervers K.A."/>
            <person name="Hundley H."/>
            <person name="Kuo A."/>
            <person name="LaButti K."/>
            <person name="Lang B.F."/>
            <person name="Lipzen A."/>
            <person name="O'Donnell K."/>
            <person name="Pangilinan J."/>
            <person name="Reynolds N."/>
            <person name="Sandor L."/>
            <person name="Smith M.E."/>
            <person name="Tsang A."/>
            <person name="Grigoriev I.V."/>
            <person name="Stajich J.E."/>
            <person name="Spatafora J.W."/>
        </authorList>
    </citation>
    <scope>NUCLEOTIDE SEQUENCE</scope>
    <source>
        <strain evidence="5">RSA 2281</strain>
    </source>
</reference>
<feature type="compositionally biased region" description="Polar residues" evidence="3">
    <location>
        <begin position="133"/>
        <end position="150"/>
    </location>
</feature>
<keyword evidence="2" id="KW-0539">Nucleus</keyword>
<sequence length="493" mass="56141">MNDSTFQQSFSGAQFNPVLSDNDSNETEKHNNKRSCDNCRNRKVRCDAHLSIPCSSCRRFDAECIISKPKKSGVPSRKYMDSLEKRIEHLEALLLEQSISNAPTGSSSSSPIAATKQQEDTIESPLPDISKVSDPNTRSPSPPTHTQQKPNKFIFSPWMNVTENSCSEQHTSISADKSLTSSLPEPHSQSTIDMIQEIPKFTPEFAECLLGRYFNFLHPRIPMLDKRSFLIQYYYQHPQPLEKHLFYAVCAVGCQFLPRTEMTGDCLIEREIGRCLREKAMTVMNLAYKESTISTLQTLLLMALLAPNSRNGEGSSTNWLILGASQDLELHREDRYQHQSRSEVELRRRLAYSIYMWDKFSAMATGKPFAIRDEDFNVQMPSIYEQQPDDNIAINDLLSDGCIIPMLLEQTEIDICEKRPVYRPQTQIIPMSRLVSRILTSLYIPKNIYEAGVVDVNMILNIDMSLYAWRKAGLEQPAKDYIFHNGMVLVSIG</sequence>
<dbReference type="GO" id="GO:0003677">
    <property type="term" value="F:DNA binding"/>
    <property type="evidence" value="ECO:0007669"/>
    <property type="project" value="InterPro"/>
</dbReference>
<protein>
    <submittedName>
        <fullName evidence="5">Fungal-specific transcription factor domain-containing protein</fullName>
    </submittedName>
</protein>
<reference evidence="5" key="2">
    <citation type="submission" date="2023-02" db="EMBL/GenBank/DDBJ databases">
        <authorList>
            <consortium name="DOE Joint Genome Institute"/>
            <person name="Mondo S.J."/>
            <person name="Chang Y."/>
            <person name="Wang Y."/>
            <person name="Ahrendt S."/>
            <person name="Andreopoulos W."/>
            <person name="Barry K."/>
            <person name="Beard J."/>
            <person name="Benny G.L."/>
            <person name="Blankenship S."/>
            <person name="Bonito G."/>
            <person name="Cuomo C."/>
            <person name="Desiro A."/>
            <person name="Gervers K.A."/>
            <person name="Hundley H."/>
            <person name="Kuo A."/>
            <person name="LaButti K."/>
            <person name="Lang B.F."/>
            <person name="Lipzen A."/>
            <person name="O'Donnell K."/>
            <person name="Pangilinan J."/>
            <person name="Reynolds N."/>
            <person name="Sandor L."/>
            <person name="Smith M.W."/>
            <person name="Tsang A."/>
            <person name="Grigoriev I.V."/>
            <person name="Stajich J.E."/>
            <person name="Spatafora J.W."/>
        </authorList>
    </citation>
    <scope>NUCLEOTIDE SEQUENCE</scope>
    <source>
        <strain evidence="5">RSA 2281</strain>
    </source>
</reference>
<dbReference type="PROSITE" id="PS50048">
    <property type="entry name" value="ZN2_CY6_FUNGAL_2"/>
    <property type="match status" value="1"/>
</dbReference>
<dbReference type="SUPFAM" id="SSF57701">
    <property type="entry name" value="Zn2/Cys6 DNA-binding domain"/>
    <property type="match status" value="1"/>
</dbReference>
<gene>
    <name evidence="5" type="ORF">BDA99DRAFT_344988</name>
</gene>
<dbReference type="GO" id="GO:0008270">
    <property type="term" value="F:zinc ion binding"/>
    <property type="evidence" value="ECO:0007669"/>
    <property type="project" value="InterPro"/>
</dbReference>
<accession>A0AAD5K4W6</accession>
<feature type="compositionally biased region" description="Low complexity" evidence="3">
    <location>
        <begin position="101"/>
        <end position="115"/>
    </location>
</feature>
<evidence type="ECO:0000259" key="4">
    <source>
        <dbReference type="PROSITE" id="PS50048"/>
    </source>
</evidence>
<dbReference type="CDD" id="cd00067">
    <property type="entry name" value="GAL4"/>
    <property type="match status" value="1"/>
</dbReference>
<evidence type="ECO:0000256" key="2">
    <source>
        <dbReference type="ARBA" id="ARBA00023242"/>
    </source>
</evidence>
<dbReference type="PROSITE" id="PS00463">
    <property type="entry name" value="ZN2_CY6_FUNGAL_1"/>
    <property type="match status" value="1"/>
</dbReference>
<feature type="region of interest" description="Disordered" evidence="3">
    <location>
        <begin position="166"/>
        <end position="187"/>
    </location>
</feature>
<dbReference type="SMART" id="SM00906">
    <property type="entry name" value="Fungal_trans"/>
    <property type="match status" value="1"/>
</dbReference>
<dbReference type="InterPro" id="IPR007219">
    <property type="entry name" value="XnlR_reg_dom"/>
</dbReference>
<dbReference type="InterPro" id="IPR036864">
    <property type="entry name" value="Zn2-C6_fun-type_DNA-bd_sf"/>
</dbReference>
<dbReference type="AlphaFoldDB" id="A0AAD5K4W6"/>
<organism evidence="5 6">
    <name type="scientific">Phascolomyces articulosus</name>
    <dbReference type="NCBI Taxonomy" id="60185"/>
    <lineage>
        <taxon>Eukaryota</taxon>
        <taxon>Fungi</taxon>
        <taxon>Fungi incertae sedis</taxon>
        <taxon>Mucoromycota</taxon>
        <taxon>Mucoromycotina</taxon>
        <taxon>Mucoromycetes</taxon>
        <taxon>Mucorales</taxon>
        <taxon>Lichtheimiaceae</taxon>
        <taxon>Phascolomyces</taxon>
    </lineage>
</organism>
<keyword evidence="1" id="KW-0479">Metal-binding</keyword>
<feature type="region of interest" description="Disordered" evidence="3">
    <location>
        <begin position="101"/>
        <end position="151"/>
    </location>
</feature>